<comment type="caution">
    <text evidence="6">The sequence shown here is derived from an EMBL/GenBank/DDBJ whole genome shotgun (WGS) entry which is preliminary data.</text>
</comment>
<evidence type="ECO:0000313" key="7">
    <source>
        <dbReference type="Proteomes" id="UP000316649"/>
    </source>
</evidence>
<dbReference type="GO" id="GO:0003700">
    <property type="term" value="F:DNA-binding transcription factor activity"/>
    <property type="evidence" value="ECO:0007669"/>
    <property type="project" value="TreeGrafter"/>
</dbReference>
<proteinExistence type="predicted"/>
<evidence type="ECO:0000259" key="4">
    <source>
        <dbReference type="PROSITE" id="PS50042"/>
    </source>
</evidence>
<dbReference type="Pfam" id="PF13545">
    <property type="entry name" value="HTH_Crp_2"/>
    <property type="match status" value="1"/>
</dbReference>
<dbReference type="InterPro" id="IPR050397">
    <property type="entry name" value="Env_Response_Regulators"/>
</dbReference>
<dbReference type="EMBL" id="VMNH01000005">
    <property type="protein sequence ID" value="TVO76929.1"/>
    <property type="molecule type" value="Genomic_DNA"/>
</dbReference>
<evidence type="ECO:0000256" key="1">
    <source>
        <dbReference type="ARBA" id="ARBA00023015"/>
    </source>
</evidence>
<dbReference type="InterPro" id="IPR000595">
    <property type="entry name" value="cNMP-bd_dom"/>
</dbReference>
<dbReference type="SMART" id="SM00100">
    <property type="entry name" value="cNMP"/>
    <property type="match status" value="1"/>
</dbReference>
<dbReference type="SUPFAM" id="SSF46785">
    <property type="entry name" value="Winged helix' DNA-binding domain"/>
    <property type="match status" value="1"/>
</dbReference>
<dbReference type="PROSITE" id="PS51063">
    <property type="entry name" value="HTH_CRP_2"/>
    <property type="match status" value="1"/>
</dbReference>
<name>A0A558DTK7_9GAMM</name>
<keyword evidence="1" id="KW-0805">Transcription regulation</keyword>
<dbReference type="PANTHER" id="PTHR24567:SF74">
    <property type="entry name" value="HTH-TYPE TRANSCRIPTIONAL REGULATOR ARCR"/>
    <property type="match status" value="1"/>
</dbReference>
<sequence length="203" mass="22903">MGGTCLINTDLTQKNLFGKCFSVRLFSLKKGEALFRQGEAVTRFYVVDEGRIHLKRNSMDGCPALLQVALAGEMVAEASLFSGTYHCTAIANCLSSGYSVRKQALMEYLTSSPQAAVQVMEILAQQIRDLRALHEIRNIRSAKERAMNYLRLLSDDQAQVQLHISLKDMAYRLGLSHEAFYRALKQLEDDNMIFRGHQLIQLL</sequence>
<dbReference type="PROSITE" id="PS50042">
    <property type="entry name" value="CNMP_BINDING_3"/>
    <property type="match status" value="1"/>
</dbReference>
<gene>
    <name evidence="6" type="ORF">FHP88_05760</name>
</gene>
<dbReference type="SUPFAM" id="SSF51206">
    <property type="entry name" value="cAMP-binding domain-like"/>
    <property type="match status" value="1"/>
</dbReference>
<dbReference type="OrthoDB" id="9770043at2"/>
<keyword evidence="7" id="KW-1185">Reference proteome</keyword>
<dbReference type="Pfam" id="PF00027">
    <property type="entry name" value="cNMP_binding"/>
    <property type="match status" value="1"/>
</dbReference>
<dbReference type="CDD" id="cd00038">
    <property type="entry name" value="CAP_ED"/>
    <property type="match status" value="1"/>
</dbReference>
<keyword evidence="3" id="KW-0804">Transcription</keyword>
<evidence type="ECO:0000256" key="2">
    <source>
        <dbReference type="ARBA" id="ARBA00023125"/>
    </source>
</evidence>
<dbReference type="AlphaFoldDB" id="A0A558DTK7"/>
<dbReference type="PANTHER" id="PTHR24567">
    <property type="entry name" value="CRP FAMILY TRANSCRIPTIONAL REGULATORY PROTEIN"/>
    <property type="match status" value="1"/>
</dbReference>
<evidence type="ECO:0000259" key="5">
    <source>
        <dbReference type="PROSITE" id="PS51063"/>
    </source>
</evidence>
<protein>
    <submittedName>
        <fullName evidence="6">Crp/Fnr family transcriptional regulator</fullName>
    </submittedName>
</protein>
<dbReference type="Gene3D" id="2.60.120.10">
    <property type="entry name" value="Jelly Rolls"/>
    <property type="match status" value="1"/>
</dbReference>
<dbReference type="InterPro" id="IPR014710">
    <property type="entry name" value="RmlC-like_jellyroll"/>
</dbReference>
<feature type="domain" description="HTH crp-type" evidence="5">
    <location>
        <begin position="140"/>
        <end position="203"/>
    </location>
</feature>
<dbReference type="InterPro" id="IPR012318">
    <property type="entry name" value="HTH_CRP"/>
</dbReference>
<feature type="domain" description="Cyclic nucleotide-binding" evidence="4">
    <location>
        <begin position="26"/>
        <end position="84"/>
    </location>
</feature>
<dbReference type="InterPro" id="IPR036390">
    <property type="entry name" value="WH_DNA-bd_sf"/>
</dbReference>
<evidence type="ECO:0000256" key="3">
    <source>
        <dbReference type="ARBA" id="ARBA00023163"/>
    </source>
</evidence>
<keyword evidence="2" id="KW-0238">DNA-binding</keyword>
<dbReference type="GO" id="GO:0005829">
    <property type="term" value="C:cytosol"/>
    <property type="evidence" value="ECO:0007669"/>
    <property type="project" value="TreeGrafter"/>
</dbReference>
<dbReference type="Proteomes" id="UP000316649">
    <property type="component" value="Unassembled WGS sequence"/>
</dbReference>
<accession>A0A558DTK7</accession>
<dbReference type="InterPro" id="IPR018490">
    <property type="entry name" value="cNMP-bd_dom_sf"/>
</dbReference>
<dbReference type="GO" id="GO:0003677">
    <property type="term" value="F:DNA binding"/>
    <property type="evidence" value="ECO:0007669"/>
    <property type="project" value="UniProtKB-KW"/>
</dbReference>
<evidence type="ECO:0000313" key="6">
    <source>
        <dbReference type="EMBL" id="TVO76929.1"/>
    </source>
</evidence>
<organism evidence="6 7">
    <name type="scientific">Sedimenticola selenatireducens</name>
    <dbReference type="NCBI Taxonomy" id="191960"/>
    <lineage>
        <taxon>Bacteria</taxon>
        <taxon>Pseudomonadati</taxon>
        <taxon>Pseudomonadota</taxon>
        <taxon>Gammaproteobacteria</taxon>
        <taxon>Chromatiales</taxon>
        <taxon>Sedimenticolaceae</taxon>
        <taxon>Sedimenticola</taxon>
    </lineage>
</organism>
<reference evidence="6 7" key="1">
    <citation type="submission" date="2019-07" db="EMBL/GenBank/DDBJ databases">
        <title>The pathways for chlorine oxyanion respiration interact through the shared metabolite chlorate.</title>
        <authorList>
            <person name="Barnum T.P."/>
            <person name="Cheng Y."/>
            <person name="Hill K.A."/>
            <person name="Lucas L.N."/>
            <person name="Carlson H.K."/>
            <person name="Coates J.D."/>
        </authorList>
    </citation>
    <scope>NUCLEOTIDE SEQUENCE [LARGE SCALE GENOMIC DNA]</scope>
    <source>
        <strain evidence="6 7">BK-1</strain>
    </source>
</reference>